<name>A0AAV9AGQ6_ACOGR</name>
<dbReference type="Gene3D" id="3.30.420.510">
    <property type="match status" value="1"/>
</dbReference>
<keyword evidence="1" id="KW-0418">Kinase</keyword>
<protein>
    <submittedName>
        <fullName evidence="1">Pantothenate kinase 2</fullName>
    </submittedName>
</protein>
<comment type="caution">
    <text evidence="1">The sequence shown here is derived from an EMBL/GenBank/DDBJ whole genome shotgun (WGS) entry which is preliminary data.</text>
</comment>
<keyword evidence="2" id="KW-1185">Reference proteome</keyword>
<proteinExistence type="predicted"/>
<evidence type="ECO:0000313" key="2">
    <source>
        <dbReference type="Proteomes" id="UP001179952"/>
    </source>
</evidence>
<reference evidence="1" key="1">
    <citation type="journal article" date="2023" name="Nat. Commun.">
        <title>Diploid and tetraploid genomes of Acorus and the evolution of monocots.</title>
        <authorList>
            <person name="Ma L."/>
            <person name="Liu K.W."/>
            <person name="Li Z."/>
            <person name="Hsiao Y.Y."/>
            <person name="Qi Y."/>
            <person name="Fu T."/>
            <person name="Tang G.D."/>
            <person name="Zhang D."/>
            <person name="Sun W.H."/>
            <person name="Liu D.K."/>
            <person name="Li Y."/>
            <person name="Chen G.Z."/>
            <person name="Liu X.D."/>
            <person name="Liao X.Y."/>
            <person name="Jiang Y.T."/>
            <person name="Yu X."/>
            <person name="Hao Y."/>
            <person name="Huang J."/>
            <person name="Zhao X.W."/>
            <person name="Ke S."/>
            <person name="Chen Y.Y."/>
            <person name="Wu W.L."/>
            <person name="Hsu J.L."/>
            <person name="Lin Y.F."/>
            <person name="Huang M.D."/>
            <person name="Li C.Y."/>
            <person name="Huang L."/>
            <person name="Wang Z.W."/>
            <person name="Zhao X."/>
            <person name="Zhong W.Y."/>
            <person name="Peng D.H."/>
            <person name="Ahmad S."/>
            <person name="Lan S."/>
            <person name="Zhang J.S."/>
            <person name="Tsai W.C."/>
            <person name="Van de Peer Y."/>
            <person name="Liu Z.J."/>
        </authorList>
    </citation>
    <scope>NUCLEOTIDE SEQUENCE</scope>
    <source>
        <strain evidence="1">SCP</strain>
    </source>
</reference>
<gene>
    <name evidence="1" type="ORF">QJS04_geneDACA019924</name>
</gene>
<dbReference type="SUPFAM" id="SSF53067">
    <property type="entry name" value="Actin-like ATPase domain"/>
    <property type="match status" value="1"/>
</dbReference>
<sequence>MERLGVSIDKEDEMDCLVAGANFLLKFMVFLGINKLVEAHRPSILRESIASLKPTNFVP</sequence>
<dbReference type="EMBL" id="JAUJYN010000009">
    <property type="protein sequence ID" value="KAK1263140.1"/>
    <property type="molecule type" value="Genomic_DNA"/>
</dbReference>
<reference evidence="1" key="2">
    <citation type="submission" date="2023-06" db="EMBL/GenBank/DDBJ databases">
        <authorList>
            <person name="Ma L."/>
            <person name="Liu K.-W."/>
            <person name="Li Z."/>
            <person name="Hsiao Y.-Y."/>
            <person name="Qi Y."/>
            <person name="Fu T."/>
            <person name="Tang G."/>
            <person name="Zhang D."/>
            <person name="Sun W.-H."/>
            <person name="Liu D.-K."/>
            <person name="Li Y."/>
            <person name="Chen G.-Z."/>
            <person name="Liu X.-D."/>
            <person name="Liao X.-Y."/>
            <person name="Jiang Y.-T."/>
            <person name="Yu X."/>
            <person name="Hao Y."/>
            <person name="Huang J."/>
            <person name="Zhao X.-W."/>
            <person name="Ke S."/>
            <person name="Chen Y.-Y."/>
            <person name="Wu W.-L."/>
            <person name="Hsu J.-L."/>
            <person name="Lin Y.-F."/>
            <person name="Huang M.-D."/>
            <person name="Li C.-Y."/>
            <person name="Huang L."/>
            <person name="Wang Z.-W."/>
            <person name="Zhao X."/>
            <person name="Zhong W.-Y."/>
            <person name="Peng D.-H."/>
            <person name="Ahmad S."/>
            <person name="Lan S."/>
            <person name="Zhang J.-S."/>
            <person name="Tsai W.-C."/>
            <person name="Van De Peer Y."/>
            <person name="Liu Z.-J."/>
        </authorList>
    </citation>
    <scope>NUCLEOTIDE SEQUENCE</scope>
    <source>
        <strain evidence="1">SCP</strain>
        <tissue evidence="1">Leaves</tissue>
    </source>
</reference>
<evidence type="ECO:0000313" key="1">
    <source>
        <dbReference type="EMBL" id="KAK1263140.1"/>
    </source>
</evidence>
<organism evidence="1 2">
    <name type="scientific">Acorus gramineus</name>
    <name type="common">Dwarf sweet flag</name>
    <dbReference type="NCBI Taxonomy" id="55184"/>
    <lineage>
        <taxon>Eukaryota</taxon>
        <taxon>Viridiplantae</taxon>
        <taxon>Streptophyta</taxon>
        <taxon>Embryophyta</taxon>
        <taxon>Tracheophyta</taxon>
        <taxon>Spermatophyta</taxon>
        <taxon>Magnoliopsida</taxon>
        <taxon>Liliopsida</taxon>
        <taxon>Acoraceae</taxon>
        <taxon>Acorus</taxon>
    </lineage>
</organism>
<dbReference type="InterPro" id="IPR043129">
    <property type="entry name" value="ATPase_NBD"/>
</dbReference>
<accession>A0AAV9AGQ6</accession>
<dbReference type="GO" id="GO:0016301">
    <property type="term" value="F:kinase activity"/>
    <property type="evidence" value="ECO:0007669"/>
    <property type="project" value="UniProtKB-KW"/>
</dbReference>
<dbReference type="AlphaFoldDB" id="A0AAV9AGQ6"/>
<dbReference type="Proteomes" id="UP001179952">
    <property type="component" value="Unassembled WGS sequence"/>
</dbReference>
<keyword evidence="1" id="KW-0808">Transferase</keyword>